<dbReference type="Proteomes" id="UP000282613">
    <property type="component" value="Unassembled WGS sequence"/>
</dbReference>
<evidence type="ECO:0000313" key="6">
    <source>
        <dbReference type="Proteomes" id="UP000282613"/>
    </source>
</evidence>
<dbReference type="SUPFAM" id="SSF56112">
    <property type="entry name" value="Protein kinase-like (PK-like)"/>
    <property type="match status" value="1"/>
</dbReference>
<dbReference type="GO" id="GO:0035556">
    <property type="term" value="P:intracellular signal transduction"/>
    <property type="evidence" value="ECO:0007669"/>
    <property type="project" value="TreeGrafter"/>
</dbReference>
<keyword evidence="2" id="KW-0067">ATP-binding</keyword>
<evidence type="ECO:0000256" key="2">
    <source>
        <dbReference type="ARBA" id="ARBA00022840"/>
    </source>
</evidence>
<dbReference type="InterPro" id="IPR008271">
    <property type="entry name" value="Ser/Thr_kinase_AS"/>
</dbReference>
<dbReference type="OrthoDB" id="193931at2759"/>
<dbReference type="PANTHER" id="PTHR24346:SF49">
    <property type="entry name" value="NIM1 SERINE_THREONINE PROTEIN KINASE"/>
    <property type="match status" value="1"/>
</dbReference>
<dbReference type="InterPro" id="IPR000719">
    <property type="entry name" value="Prot_kinase_dom"/>
</dbReference>
<dbReference type="InterPro" id="IPR011009">
    <property type="entry name" value="Kinase-like_dom_sf"/>
</dbReference>
<feature type="region of interest" description="Disordered" evidence="3">
    <location>
        <begin position="228"/>
        <end position="255"/>
    </location>
</feature>
<evidence type="ECO:0000313" key="7">
    <source>
        <dbReference type="WBParaSite" id="TASK_0000174601-mRNA-1"/>
    </source>
</evidence>
<feature type="domain" description="Protein kinase" evidence="4">
    <location>
        <begin position="71"/>
        <end position="416"/>
    </location>
</feature>
<dbReference type="GO" id="GO:0050321">
    <property type="term" value="F:tau-protein kinase activity"/>
    <property type="evidence" value="ECO:0007669"/>
    <property type="project" value="TreeGrafter"/>
</dbReference>
<dbReference type="GO" id="GO:0005524">
    <property type="term" value="F:ATP binding"/>
    <property type="evidence" value="ECO:0007669"/>
    <property type="project" value="UniProtKB-KW"/>
</dbReference>
<reference evidence="5 6" key="2">
    <citation type="submission" date="2018-11" db="EMBL/GenBank/DDBJ databases">
        <authorList>
            <consortium name="Pathogen Informatics"/>
        </authorList>
    </citation>
    <scope>NUCLEOTIDE SEQUENCE [LARGE SCALE GENOMIC DNA]</scope>
</reference>
<evidence type="ECO:0000259" key="4">
    <source>
        <dbReference type="PROSITE" id="PS50011"/>
    </source>
</evidence>
<dbReference type="GO" id="GO:0000226">
    <property type="term" value="P:microtubule cytoskeleton organization"/>
    <property type="evidence" value="ECO:0007669"/>
    <property type="project" value="TreeGrafter"/>
</dbReference>
<protein>
    <submittedName>
        <fullName evidence="7">Protein kinase domain-containing protein</fullName>
    </submittedName>
</protein>
<dbReference type="WBParaSite" id="TASK_0000174601-mRNA-1">
    <property type="protein sequence ID" value="TASK_0000174601-mRNA-1"/>
    <property type="gene ID" value="TASK_0000174601"/>
</dbReference>
<dbReference type="EMBL" id="UYRS01000562">
    <property type="protein sequence ID" value="VDK23599.1"/>
    <property type="molecule type" value="Genomic_DNA"/>
</dbReference>
<evidence type="ECO:0000256" key="1">
    <source>
        <dbReference type="ARBA" id="ARBA00022741"/>
    </source>
</evidence>
<dbReference type="PROSITE" id="PS00108">
    <property type="entry name" value="PROTEIN_KINASE_ST"/>
    <property type="match status" value="1"/>
</dbReference>
<feature type="region of interest" description="Disordered" evidence="3">
    <location>
        <begin position="592"/>
        <end position="655"/>
    </location>
</feature>
<proteinExistence type="predicted"/>
<dbReference type="Gene3D" id="1.10.510.10">
    <property type="entry name" value="Transferase(Phosphotransferase) domain 1"/>
    <property type="match status" value="2"/>
</dbReference>
<sequence length="655" mass="71705">MKHSATCEFINPISISASLRHSPSVDNLLAGPKTPYDLLLEQIKRRSESETSVTPSGRLVQHESHNSVGRYTLHEILGKGSFSKVQLATHQLTKGRRGSSYVLVLLLEKVAVKIIDKTKTDAAARRLIFREMAVLDKLHHPNIIRLYEVIESITRLNIVTEYAAGGDMETRIQKKGPFTDPEGKIIFAQLVSAIKHMHDNNIVHRDIKAENVFFAVRSPIVDPEMTETNNLSKTGAPRINTVATPTPGSHFHTRKMGHKARAVHSRMHSDDSTKEQTCNQTLTYSPDFYRVKIGDFGFSKTIANADQHLTTFCGSPPYAAPELFSSSSYLGPPVDMWAMGVLLYYMLMGFLPFRGRTVGQLRKLILESSASGIFPVPPRVSEGAAELIRRLLSRNPKSRPRAAKLIEEAKKASASIRPLSVDRLVAVGTAPSRSRSEPWLAHQVFPSPYPKVSAADSVGGLGGYLLLADAGRKASQIILSTAVGPNRPPGYKTSPGTSPQHGPTPRIDITLADSSADVSVSSSTSKSKVKTNVSASEEAIVQSEIEAAKLLLQLGISSDRLCVPRNNDARNSISGAYRIMLHQLQRYRRLSNLPPIQDASRNYGDNGQKRSTETSSMKGAIPSASKEKSQMKKSASDIPRTSCNRRSAEKSCSVL</sequence>
<name>A0A0R3VWF2_TAEAS</name>
<dbReference type="PANTHER" id="PTHR24346">
    <property type="entry name" value="MAP/MICROTUBULE AFFINITY-REGULATING KINASE"/>
    <property type="match status" value="1"/>
</dbReference>
<evidence type="ECO:0000313" key="5">
    <source>
        <dbReference type="EMBL" id="VDK23599.1"/>
    </source>
</evidence>
<feature type="region of interest" description="Disordered" evidence="3">
    <location>
        <begin position="481"/>
        <end position="505"/>
    </location>
</feature>
<dbReference type="STRING" id="60517.A0A0R3VWF2"/>
<dbReference type="SMART" id="SM00220">
    <property type="entry name" value="S_TKc"/>
    <property type="match status" value="1"/>
</dbReference>
<dbReference type="PROSITE" id="PS50011">
    <property type="entry name" value="PROTEIN_KINASE_DOM"/>
    <property type="match status" value="1"/>
</dbReference>
<dbReference type="AlphaFoldDB" id="A0A0R3VWF2"/>
<dbReference type="Pfam" id="PF00069">
    <property type="entry name" value="Pkinase"/>
    <property type="match status" value="2"/>
</dbReference>
<reference evidence="7" key="1">
    <citation type="submission" date="2017-02" db="UniProtKB">
        <authorList>
            <consortium name="WormBaseParasite"/>
        </authorList>
    </citation>
    <scope>IDENTIFICATION</scope>
</reference>
<keyword evidence="1" id="KW-0547">Nucleotide-binding</keyword>
<organism evidence="7">
    <name type="scientific">Taenia asiatica</name>
    <name type="common">Asian tapeworm</name>
    <dbReference type="NCBI Taxonomy" id="60517"/>
    <lineage>
        <taxon>Eukaryota</taxon>
        <taxon>Metazoa</taxon>
        <taxon>Spiralia</taxon>
        <taxon>Lophotrochozoa</taxon>
        <taxon>Platyhelminthes</taxon>
        <taxon>Cestoda</taxon>
        <taxon>Eucestoda</taxon>
        <taxon>Cyclophyllidea</taxon>
        <taxon>Taeniidae</taxon>
        <taxon>Taenia</taxon>
    </lineage>
</organism>
<evidence type="ECO:0000256" key="3">
    <source>
        <dbReference type="SAM" id="MobiDB-lite"/>
    </source>
</evidence>
<accession>A0A0R3VWF2</accession>
<gene>
    <name evidence="5" type="ORF">TASK_LOCUS1747</name>
</gene>
<dbReference type="GO" id="GO:0005737">
    <property type="term" value="C:cytoplasm"/>
    <property type="evidence" value="ECO:0007669"/>
    <property type="project" value="TreeGrafter"/>
</dbReference>
<keyword evidence="6" id="KW-1185">Reference proteome</keyword>